<evidence type="ECO:0000259" key="1">
    <source>
        <dbReference type="Pfam" id="PF04212"/>
    </source>
</evidence>
<name>A0A815D329_9BILA</name>
<reference evidence="2" key="1">
    <citation type="submission" date="2021-02" db="EMBL/GenBank/DDBJ databases">
        <authorList>
            <person name="Nowell W R."/>
        </authorList>
    </citation>
    <scope>NUCLEOTIDE SEQUENCE</scope>
</reference>
<dbReference type="InterPro" id="IPR007330">
    <property type="entry name" value="MIT_dom"/>
</dbReference>
<dbReference type="Pfam" id="PF04212">
    <property type="entry name" value="MIT"/>
    <property type="match status" value="1"/>
</dbReference>
<protein>
    <recommendedName>
        <fullName evidence="1">MIT domain-containing protein</fullName>
    </recommendedName>
</protein>
<dbReference type="InterPro" id="IPR036181">
    <property type="entry name" value="MIT_dom_sf"/>
</dbReference>
<evidence type="ECO:0000313" key="2">
    <source>
        <dbReference type="EMBL" id="CAF1293049.1"/>
    </source>
</evidence>
<dbReference type="Gene3D" id="1.20.58.80">
    <property type="entry name" value="Phosphotransferase system, lactose/cellobiose-type IIA subunit"/>
    <property type="match status" value="1"/>
</dbReference>
<evidence type="ECO:0000313" key="3">
    <source>
        <dbReference type="Proteomes" id="UP000663882"/>
    </source>
</evidence>
<sequence length="111" mass="12947">MVQWTVVSKDYTDTCENFWQQDSIKLKDVNDSKLQCVYVDEQSTIVTCKDPVEERNMREFTFLIMSEAAAVELLKRAIQLDGEEKYPDALTCYSEGVRMLLNAVKGKRYKY</sequence>
<dbReference type="AlphaFoldDB" id="A0A815D329"/>
<dbReference type="OrthoDB" id="29072at2759"/>
<dbReference type="Proteomes" id="UP000663882">
    <property type="component" value="Unassembled WGS sequence"/>
</dbReference>
<accession>A0A815D329</accession>
<dbReference type="SUPFAM" id="SSF116846">
    <property type="entry name" value="MIT domain"/>
    <property type="match status" value="1"/>
</dbReference>
<feature type="domain" description="MIT" evidence="1">
    <location>
        <begin position="69"/>
        <end position="106"/>
    </location>
</feature>
<dbReference type="EMBL" id="CAJNOO010002732">
    <property type="protein sequence ID" value="CAF1293049.1"/>
    <property type="molecule type" value="Genomic_DNA"/>
</dbReference>
<gene>
    <name evidence="2" type="ORF">RFH988_LOCUS29321</name>
</gene>
<proteinExistence type="predicted"/>
<organism evidence="2 3">
    <name type="scientific">Rotaria sordida</name>
    <dbReference type="NCBI Taxonomy" id="392033"/>
    <lineage>
        <taxon>Eukaryota</taxon>
        <taxon>Metazoa</taxon>
        <taxon>Spiralia</taxon>
        <taxon>Gnathifera</taxon>
        <taxon>Rotifera</taxon>
        <taxon>Eurotatoria</taxon>
        <taxon>Bdelloidea</taxon>
        <taxon>Philodinida</taxon>
        <taxon>Philodinidae</taxon>
        <taxon>Rotaria</taxon>
    </lineage>
</organism>
<comment type="caution">
    <text evidence="2">The sequence shown here is derived from an EMBL/GenBank/DDBJ whole genome shotgun (WGS) entry which is preliminary data.</text>
</comment>